<name>A0AAD1Y3D8_EUPCR</name>
<dbReference type="InterPro" id="IPR032675">
    <property type="entry name" value="LRR_dom_sf"/>
</dbReference>
<keyword evidence="3" id="KW-1185">Reference proteome</keyword>
<reference evidence="2" key="1">
    <citation type="submission" date="2023-07" db="EMBL/GenBank/DDBJ databases">
        <authorList>
            <consortium name="AG Swart"/>
            <person name="Singh M."/>
            <person name="Singh A."/>
            <person name="Seah K."/>
            <person name="Emmerich C."/>
        </authorList>
    </citation>
    <scope>NUCLEOTIDE SEQUENCE</scope>
    <source>
        <strain evidence="2">DP1</strain>
    </source>
</reference>
<dbReference type="PANTHER" id="PTHR24114:SF2">
    <property type="entry name" value="F-BOX DOMAIN-CONTAINING PROTEIN-RELATED"/>
    <property type="match status" value="1"/>
</dbReference>
<dbReference type="AlphaFoldDB" id="A0AAD1Y3D8"/>
<evidence type="ECO:0000313" key="3">
    <source>
        <dbReference type="Proteomes" id="UP001295684"/>
    </source>
</evidence>
<dbReference type="Gene3D" id="3.80.10.10">
    <property type="entry name" value="Ribonuclease Inhibitor"/>
    <property type="match status" value="1"/>
</dbReference>
<feature type="compositionally biased region" description="Polar residues" evidence="1">
    <location>
        <begin position="1"/>
        <end position="15"/>
    </location>
</feature>
<evidence type="ECO:0000256" key="1">
    <source>
        <dbReference type="SAM" id="MobiDB-lite"/>
    </source>
</evidence>
<proteinExistence type="predicted"/>
<protein>
    <submittedName>
        <fullName evidence="2">Uncharacterized protein</fullName>
    </submittedName>
</protein>
<feature type="compositionally biased region" description="Basic residues" evidence="1">
    <location>
        <begin position="63"/>
        <end position="72"/>
    </location>
</feature>
<organism evidence="2 3">
    <name type="scientific">Euplotes crassus</name>
    <dbReference type="NCBI Taxonomy" id="5936"/>
    <lineage>
        <taxon>Eukaryota</taxon>
        <taxon>Sar</taxon>
        <taxon>Alveolata</taxon>
        <taxon>Ciliophora</taxon>
        <taxon>Intramacronucleata</taxon>
        <taxon>Spirotrichea</taxon>
        <taxon>Hypotrichia</taxon>
        <taxon>Euplotida</taxon>
        <taxon>Euplotidae</taxon>
        <taxon>Moneuplotes</taxon>
    </lineage>
</organism>
<feature type="region of interest" description="Disordered" evidence="1">
    <location>
        <begin position="1"/>
        <end position="20"/>
    </location>
</feature>
<sequence>MRSRNIRSNQGTLNFNKDVKSELPGSRVTFRQKEKSESQFFLTETPQMYKSPESIHNQAARTSRIRGKKKSNIEKRFKRKLQSKTPILRENLGSPLFKIPRRRPQIDRFMQQRTSKILKHKKIYHNIKLEDFASDSESDNNLLNTPKKTEPKKDRMRDLTEKLIPTLNRRLYTRGRDTPPSDRNLLSGLKDKFEDRDDYEVINDMVSDAKGNNNFRSLERVFYTARESITDDPLLNKKFDELNFEDKANQSQKDFFKFQTSYIEKCKKMGVLPLPLAKKIKYDGLAFDNYPINRPISKALGRSMNYLNTNIKSINLTNCNMDDKAISYIIKGMIYNPIESLIIQNNVVGEKSIQALIKAINISHWNCKIDGREAKTRIRHLELNKCIPNSSLMNVLMRELSKNRMIENLRLSSVDFNTESITHLAEFVMDNFSFQSLNLSWSEISSKELILFFTLIENVKHLQQLDISTIPFIGYNSGKLVELLKKHIINNPSLIHLNISSCNLGIKELKILYEGIKKSKSLLAVHLSGNIKRENLRNIASNKPNKIGKAPFSKKDTLSRNRIIKYKSDICISRRVDHTMQERLDRQKRQALMFERYKQSQRRKLGFIKERKTKFETTDSRIILYRFLGHIEILDGHKWKSSTSCWICDKWKYTCIIANPLTAHANFKNSSEFNCGYYHQKIIDNNSPEELKLANSVEIPTITGTFSQWKLHKMIRIDKFYDCLLRNKLPSKRIYVKEEKNDLTTRISKILNNEIYTTYRNVKGFVTRKRPTIIEKIIHEKFAHRFTTKTHKRKSVKKGIEEIMEMRFENLGSIRSKNIGKQKVIKCIQRSRIFNIIFRIVERARVPFYKSGKFGAIYSSEVFSLMKKEQPHFIIEPDEIGDTHKRLVIDQPEIDNEEISQYYLYATFMPPGDSKFIVSFDGTKKDSFHFIQAEIPAANQEILLHKKRIRKRLLIRQFNVHNSIFKDWKPDTPETLKMSLDCDFSHSRIKKFIKGQEEYDTIYSMFYNNIARIKEIFNYSIGVSSYPYISFLEFGKLAHMWNIPDKGTCPMSVIDTVFITTNYEEVNRDQNPEKLLCRYEFYEILIRIAYHKYILSKTCKNLPAAVSRLLTDNIFNNSEHVFTGQRWRKDELWLMEIDDLYMANITSLKTVFQMFKHKHYNYWLRQDTIRVCNDKLDINIDTQNIQLAFSLCKMTVVDEMEEHKKLERIDFAEFIEFIARIGQIVFIKNKTMSLYDKIVYIMQKFFALIPAEVIYPNTDILVESESDEDEFQ</sequence>
<dbReference type="Proteomes" id="UP001295684">
    <property type="component" value="Unassembled WGS sequence"/>
</dbReference>
<dbReference type="SUPFAM" id="SSF52047">
    <property type="entry name" value="RNI-like"/>
    <property type="match status" value="1"/>
</dbReference>
<feature type="region of interest" description="Disordered" evidence="1">
    <location>
        <begin position="135"/>
        <end position="155"/>
    </location>
</feature>
<dbReference type="EMBL" id="CAMPGE010026123">
    <property type="protein sequence ID" value="CAI2383819.1"/>
    <property type="molecule type" value="Genomic_DNA"/>
</dbReference>
<dbReference type="InterPro" id="IPR052394">
    <property type="entry name" value="LRR-containing"/>
</dbReference>
<comment type="caution">
    <text evidence="2">The sequence shown here is derived from an EMBL/GenBank/DDBJ whole genome shotgun (WGS) entry which is preliminary data.</text>
</comment>
<dbReference type="PANTHER" id="PTHR24114">
    <property type="entry name" value="LEUCINE RICH REPEAT FAMILY PROTEIN"/>
    <property type="match status" value="1"/>
</dbReference>
<evidence type="ECO:0000313" key="2">
    <source>
        <dbReference type="EMBL" id="CAI2383819.1"/>
    </source>
</evidence>
<gene>
    <name evidence="2" type="ORF">ECRASSUSDP1_LOCUS25331</name>
</gene>
<accession>A0AAD1Y3D8</accession>
<feature type="region of interest" description="Disordered" evidence="1">
    <location>
        <begin position="53"/>
        <end position="72"/>
    </location>
</feature>